<evidence type="ECO:0008006" key="4">
    <source>
        <dbReference type="Google" id="ProtNLM"/>
    </source>
</evidence>
<evidence type="ECO:0000256" key="1">
    <source>
        <dbReference type="SAM" id="MobiDB-lite"/>
    </source>
</evidence>
<dbReference type="GeneID" id="14893762"/>
<name>A0A0A1UGA7_ENTIV</name>
<feature type="compositionally biased region" description="Low complexity" evidence="1">
    <location>
        <begin position="318"/>
        <end position="338"/>
    </location>
</feature>
<dbReference type="Proteomes" id="UP000014680">
    <property type="component" value="Unassembled WGS sequence"/>
</dbReference>
<gene>
    <name evidence="2" type="ORF">EIN_340310</name>
</gene>
<evidence type="ECO:0000313" key="2">
    <source>
        <dbReference type="EMBL" id="ELP94713.1"/>
    </source>
</evidence>
<dbReference type="EMBL" id="KB206175">
    <property type="protein sequence ID" value="ELP94713.1"/>
    <property type="molecule type" value="Genomic_DNA"/>
</dbReference>
<dbReference type="VEuPathDB" id="AmoebaDB:EIN_340310"/>
<evidence type="ECO:0000313" key="3">
    <source>
        <dbReference type="Proteomes" id="UP000014680"/>
    </source>
</evidence>
<feature type="compositionally biased region" description="Basic residues" evidence="1">
    <location>
        <begin position="352"/>
        <end position="370"/>
    </location>
</feature>
<feature type="compositionally biased region" description="Acidic residues" evidence="1">
    <location>
        <begin position="281"/>
        <end position="292"/>
    </location>
</feature>
<protein>
    <recommendedName>
        <fullName evidence="4">TLDc domain-containing protein</fullName>
    </recommendedName>
</protein>
<proteinExistence type="predicted"/>
<organism evidence="2 3">
    <name type="scientific">Entamoeba invadens IP1</name>
    <dbReference type="NCBI Taxonomy" id="370355"/>
    <lineage>
        <taxon>Eukaryota</taxon>
        <taxon>Amoebozoa</taxon>
        <taxon>Evosea</taxon>
        <taxon>Archamoebae</taxon>
        <taxon>Mastigamoebida</taxon>
        <taxon>Entamoebidae</taxon>
        <taxon>Entamoeba</taxon>
    </lineage>
</organism>
<dbReference type="KEGG" id="eiv:EIN_340310"/>
<dbReference type="AlphaFoldDB" id="A0A0A1UGA7"/>
<dbReference type="RefSeq" id="XP_004261484.1">
    <property type="nucleotide sequence ID" value="XM_004261436.1"/>
</dbReference>
<reference evidence="2 3" key="1">
    <citation type="submission" date="2012-10" db="EMBL/GenBank/DDBJ databases">
        <authorList>
            <person name="Zafar N."/>
            <person name="Inman J."/>
            <person name="Hall N."/>
            <person name="Lorenzi H."/>
            <person name="Caler E."/>
        </authorList>
    </citation>
    <scope>NUCLEOTIDE SEQUENCE [LARGE SCALE GENOMIC DNA]</scope>
    <source>
        <strain evidence="2 3">IP1</strain>
    </source>
</reference>
<keyword evidence="3" id="KW-1185">Reference proteome</keyword>
<accession>A0A0A1UGA7</accession>
<sequence>MSIDPYVLLKSDVADFTNIFESLVSALDVHTKTPKLVFPTQQQHIETTKTTDELISQFYELIKTEEISETNCVKFSRAINQAIAALDDFKSLLILLKRKCEDDGKEILNFRNTTLDLIIEKERQRCEEESKKNTTRKARLRDKFEDKEFQIKALKKSSIFPIVSNSSKIEKVDNCDDEETLEIPNDDTQIEKLENSTISTQPTKSNLVNRLTRSNSTKSKIEKVEIPIVSPQPTKSDVINKLTRSKLPKSTKSKIDKVAILKPKESQRKSNSSKAPVVVEEVSDSSDIEVTGDELSSQFKEKDKMRRKRRIERDEKTSNNTQTVSSNVSTSSTDDNPNAQSDDSETVSASSKLKKSKLKKSSRNFGKSKKSKLKKKVEQVELLEDRFVELLAEEDKTQFTALTGLKVYECLYDYPKYASSIVSHKFIDSIQLTNGFVIFVKAESSLFGVAVFADINKTNEYCEDKEAFLFMLNKHGKHEPRMFEVDLKENAFLLGRFHGFKFFEAGEGDLKVWRKRPGNEMVVQCIKNAYQYNEEDLSIFGNEAKERIPVDRFAVYSLM</sequence>
<feature type="region of interest" description="Disordered" evidence="1">
    <location>
        <begin position="260"/>
        <end position="370"/>
    </location>
</feature>